<protein>
    <recommendedName>
        <fullName evidence="2">Kazal-like domain-containing protein</fullName>
    </recommendedName>
</protein>
<dbReference type="Gene3D" id="3.30.60.30">
    <property type="match status" value="1"/>
</dbReference>
<gene>
    <name evidence="3" type="ORF">K0M31_009020</name>
</gene>
<dbReference type="PANTHER" id="PTHR21179">
    <property type="entry name" value="SERINE-TYPE ENDOPEPTIDASE INHIBITOR"/>
    <property type="match status" value="1"/>
</dbReference>
<proteinExistence type="predicted"/>
<evidence type="ECO:0000256" key="1">
    <source>
        <dbReference type="SAM" id="SignalP"/>
    </source>
</evidence>
<evidence type="ECO:0000313" key="3">
    <source>
        <dbReference type="EMBL" id="KAK1122575.1"/>
    </source>
</evidence>
<dbReference type="InterPro" id="IPR002350">
    <property type="entry name" value="Kazal_dom"/>
</dbReference>
<dbReference type="InterPro" id="IPR036058">
    <property type="entry name" value="Kazal_dom_sf"/>
</dbReference>
<keyword evidence="1" id="KW-0732">Signal</keyword>
<dbReference type="InterPro" id="IPR039932">
    <property type="entry name" value="Spink4-like"/>
</dbReference>
<dbReference type="Pfam" id="PF07648">
    <property type="entry name" value="Kazal_2"/>
    <property type="match status" value="1"/>
</dbReference>
<reference evidence="3" key="1">
    <citation type="submission" date="2021-10" db="EMBL/GenBank/DDBJ databases">
        <title>Melipona bicolor Genome sequencing and assembly.</title>
        <authorList>
            <person name="Araujo N.S."/>
            <person name="Arias M.C."/>
        </authorList>
    </citation>
    <scope>NUCLEOTIDE SEQUENCE</scope>
    <source>
        <strain evidence="3">USP_2M_L1-L4_2017</strain>
        <tissue evidence="3">Whole body</tissue>
    </source>
</reference>
<dbReference type="AlphaFoldDB" id="A0AA40KJD5"/>
<feature type="chain" id="PRO_5041276791" description="Kazal-like domain-containing protein" evidence="1">
    <location>
        <begin position="20"/>
        <end position="137"/>
    </location>
</feature>
<accession>A0AA40KJD5</accession>
<dbReference type="GO" id="GO:0004867">
    <property type="term" value="F:serine-type endopeptidase inhibitor activity"/>
    <property type="evidence" value="ECO:0007669"/>
    <property type="project" value="InterPro"/>
</dbReference>
<dbReference type="PANTHER" id="PTHR21179:SF1">
    <property type="entry name" value="KAZ1-TYPE SERINE PROTEASE INHIBITOR-LIKE PROTEIN TYPE EPSILON-RELATED"/>
    <property type="match status" value="1"/>
</dbReference>
<keyword evidence="4" id="KW-1185">Reference proteome</keyword>
<dbReference type="SUPFAM" id="SSF100895">
    <property type="entry name" value="Kazal-type serine protease inhibitors"/>
    <property type="match status" value="1"/>
</dbReference>
<dbReference type="CDD" id="cd00104">
    <property type="entry name" value="KAZAL_FS"/>
    <property type="match status" value="1"/>
</dbReference>
<name>A0AA40KJD5_9HYME</name>
<feature type="domain" description="Kazal-like" evidence="2">
    <location>
        <begin position="78"/>
        <end position="131"/>
    </location>
</feature>
<dbReference type="PROSITE" id="PS51465">
    <property type="entry name" value="KAZAL_2"/>
    <property type="match status" value="1"/>
</dbReference>
<comment type="caution">
    <text evidence="3">The sequence shown here is derived from an EMBL/GenBank/DDBJ whole genome shotgun (WGS) entry which is preliminary data.</text>
</comment>
<feature type="signal peptide" evidence="1">
    <location>
        <begin position="1"/>
        <end position="19"/>
    </location>
</feature>
<sequence length="137" mass="14706">MWKFCLLLTVVSCSGRAIAFPQNDGLAGNNVEIQTARNPFVVDGFVFDGPAGRPGNSTTRFDSVTTTTSTTTTAATNDSQYDQCVTRCPVTPEYNPVCGSDNVEYDNPGRLSCASACGKDVTLKYVGRCMTSKIRGR</sequence>
<evidence type="ECO:0000259" key="2">
    <source>
        <dbReference type="PROSITE" id="PS51465"/>
    </source>
</evidence>
<organism evidence="3 4">
    <name type="scientific">Melipona bicolor</name>
    <dbReference type="NCBI Taxonomy" id="60889"/>
    <lineage>
        <taxon>Eukaryota</taxon>
        <taxon>Metazoa</taxon>
        <taxon>Ecdysozoa</taxon>
        <taxon>Arthropoda</taxon>
        <taxon>Hexapoda</taxon>
        <taxon>Insecta</taxon>
        <taxon>Pterygota</taxon>
        <taxon>Neoptera</taxon>
        <taxon>Endopterygota</taxon>
        <taxon>Hymenoptera</taxon>
        <taxon>Apocrita</taxon>
        <taxon>Aculeata</taxon>
        <taxon>Apoidea</taxon>
        <taxon>Anthophila</taxon>
        <taxon>Apidae</taxon>
        <taxon>Melipona</taxon>
    </lineage>
</organism>
<dbReference type="Proteomes" id="UP001177670">
    <property type="component" value="Unassembled WGS sequence"/>
</dbReference>
<dbReference type="EMBL" id="JAHYIQ010000022">
    <property type="protein sequence ID" value="KAK1122575.1"/>
    <property type="molecule type" value="Genomic_DNA"/>
</dbReference>
<dbReference type="SMART" id="SM00280">
    <property type="entry name" value="KAZAL"/>
    <property type="match status" value="1"/>
</dbReference>
<evidence type="ECO:0000313" key="4">
    <source>
        <dbReference type="Proteomes" id="UP001177670"/>
    </source>
</evidence>